<reference evidence="2 3" key="1">
    <citation type="journal article" date="2012" name="J. Bacteriol.">
        <title>Whole-Genome Sequence of Nocardiopsis alba Strain ATCC BAA-2165, Associated with Honeybees.</title>
        <authorList>
            <person name="Qiao J."/>
            <person name="Chen L."/>
            <person name="Li Y."/>
            <person name="Wang J."/>
            <person name="Zhang W."/>
            <person name="Chen S."/>
        </authorList>
    </citation>
    <scope>NUCLEOTIDE SEQUENCE [LARGE SCALE GENOMIC DNA]</scope>
    <source>
        <strain evidence="3">ATCC BAA-2165 / BE74</strain>
    </source>
</reference>
<evidence type="ECO:0000256" key="1">
    <source>
        <dbReference type="SAM" id="MobiDB-lite"/>
    </source>
</evidence>
<evidence type="ECO:0000313" key="3">
    <source>
        <dbReference type="Proteomes" id="UP000003779"/>
    </source>
</evidence>
<name>J7LGE1_NOCAA</name>
<evidence type="ECO:0000313" key="2">
    <source>
        <dbReference type="EMBL" id="AFR09969.1"/>
    </source>
</evidence>
<dbReference type="STRING" id="1205910.B005_4659"/>
<protein>
    <submittedName>
        <fullName evidence="2">Uncharacterized protein</fullName>
    </submittedName>
</protein>
<dbReference type="PATRIC" id="fig|1205910.3.peg.4398"/>
<dbReference type="HOGENOM" id="CLU_3082353_0_0_11"/>
<accession>J7LGE1</accession>
<gene>
    <name evidence="2" type="ordered locus">B005_4659</name>
</gene>
<reference evidence="3" key="2">
    <citation type="submission" date="2012-08" db="EMBL/GenBank/DDBJ databases">
        <title>Whole-genome sequence of Nocardiopsis alba strain ATCC BAA-2165 associated with honeybees.</title>
        <authorList>
            <person name="Qiao J."/>
            <person name="Chen L."/>
            <person name="Li Y."/>
            <person name="Wang J."/>
            <person name="Zhang W."/>
            <person name="Chen S."/>
        </authorList>
    </citation>
    <scope>NUCLEOTIDE SEQUENCE [LARGE SCALE GENOMIC DNA]</scope>
    <source>
        <strain evidence="3">ATCC BAA-2165 / BE74</strain>
    </source>
</reference>
<sequence length="52" mass="5730">MEYVLRGTPRRPAPRTGPRSGVRHDTRAAHPAAPQRSGPPPVFVERPHGPRV</sequence>
<dbReference type="Proteomes" id="UP000003779">
    <property type="component" value="Chromosome"/>
</dbReference>
<organism evidence="2 3">
    <name type="scientific">Nocardiopsis alba (strain ATCC BAA-2165 / BE74)</name>
    <dbReference type="NCBI Taxonomy" id="1205910"/>
    <lineage>
        <taxon>Bacteria</taxon>
        <taxon>Bacillati</taxon>
        <taxon>Actinomycetota</taxon>
        <taxon>Actinomycetes</taxon>
        <taxon>Streptosporangiales</taxon>
        <taxon>Nocardiopsidaceae</taxon>
        <taxon>Nocardiopsis</taxon>
    </lineage>
</organism>
<dbReference type="KEGG" id="nal:B005_4659"/>
<proteinExistence type="predicted"/>
<dbReference type="AlphaFoldDB" id="J7LGE1"/>
<feature type="region of interest" description="Disordered" evidence="1">
    <location>
        <begin position="1"/>
        <end position="52"/>
    </location>
</feature>
<dbReference type="EMBL" id="CP003788">
    <property type="protein sequence ID" value="AFR09969.1"/>
    <property type="molecule type" value="Genomic_DNA"/>
</dbReference>